<reference evidence="1 2" key="1">
    <citation type="submission" date="2016-10" db="EMBL/GenBank/DDBJ databases">
        <authorList>
            <person name="de Groot N.N."/>
        </authorList>
    </citation>
    <scope>NUCLEOTIDE SEQUENCE [LARGE SCALE GENOMIC DNA]</scope>
    <source>
        <strain evidence="1 2">B7-7</strain>
    </source>
</reference>
<dbReference type="Gene3D" id="2.40.50.240">
    <property type="entry name" value="NifT/FixU-like"/>
    <property type="match status" value="1"/>
</dbReference>
<dbReference type="Pfam" id="PF06988">
    <property type="entry name" value="NifT"/>
    <property type="match status" value="1"/>
</dbReference>
<dbReference type="InterPro" id="IPR024044">
    <property type="entry name" value="NifT/FixU_barrel-like_dom_sf"/>
</dbReference>
<dbReference type="NCBIfam" id="TIGR02934">
    <property type="entry name" value="nifT_nitrog"/>
    <property type="match status" value="1"/>
</dbReference>
<proteinExistence type="predicted"/>
<dbReference type="EMBL" id="FOFO01000003">
    <property type="protein sequence ID" value="SEP67859.1"/>
    <property type="molecule type" value="Genomic_DNA"/>
</dbReference>
<dbReference type="InterPro" id="IPR009727">
    <property type="entry name" value="NifT"/>
</dbReference>
<name>A0A1H8ZTT0_9GAMM</name>
<dbReference type="Proteomes" id="UP000199496">
    <property type="component" value="Unassembled WGS sequence"/>
</dbReference>
<gene>
    <name evidence="1" type="ORF">SAMN05421693_10360</name>
</gene>
<dbReference type="GO" id="GO:0009399">
    <property type="term" value="P:nitrogen fixation"/>
    <property type="evidence" value="ECO:0007669"/>
    <property type="project" value="InterPro"/>
</dbReference>
<dbReference type="STRING" id="867345.SAMN05421693_10360"/>
<evidence type="ECO:0000313" key="2">
    <source>
        <dbReference type="Proteomes" id="UP000199496"/>
    </source>
</evidence>
<sequence length="70" mass="7888">MPSVMINKTEAGGLTLYVPKKDLEEMIVSMEHEGPDRWGGELTLADGSRYYLEPMDAAPRLPITLRVKRL</sequence>
<protein>
    <submittedName>
        <fullName evidence="1">Nitrogen fixation protein NifT</fullName>
    </submittedName>
</protein>
<dbReference type="RefSeq" id="WP_090203323.1">
    <property type="nucleotide sequence ID" value="NZ_FOFO01000003.1"/>
</dbReference>
<evidence type="ECO:0000313" key="1">
    <source>
        <dbReference type="EMBL" id="SEP67859.1"/>
    </source>
</evidence>
<dbReference type="AlphaFoldDB" id="A0A1H8ZTT0"/>
<organism evidence="1 2">
    <name type="scientific">Ectothiorhodospira magna</name>
    <dbReference type="NCBI Taxonomy" id="867345"/>
    <lineage>
        <taxon>Bacteria</taxon>
        <taxon>Pseudomonadati</taxon>
        <taxon>Pseudomonadota</taxon>
        <taxon>Gammaproteobacteria</taxon>
        <taxon>Chromatiales</taxon>
        <taxon>Ectothiorhodospiraceae</taxon>
        <taxon>Ectothiorhodospira</taxon>
    </lineage>
</organism>
<accession>A0A1H8ZTT0</accession>
<keyword evidence="2" id="KW-1185">Reference proteome</keyword>
<dbReference type="SUPFAM" id="SSF159203">
    <property type="entry name" value="NifT/FixU-like"/>
    <property type="match status" value="1"/>
</dbReference>
<dbReference type="OrthoDB" id="196613at2"/>